<keyword evidence="2" id="KW-0812">Transmembrane</keyword>
<keyword evidence="2" id="KW-0472">Membrane</keyword>
<feature type="region of interest" description="Disordered" evidence="1">
    <location>
        <begin position="1"/>
        <end position="21"/>
    </location>
</feature>
<proteinExistence type="predicted"/>
<dbReference type="EMBL" id="JAVDWW010000013">
    <property type="protein sequence ID" value="MDR7172613.1"/>
    <property type="molecule type" value="Genomic_DNA"/>
</dbReference>
<reference evidence="4 5" key="1">
    <citation type="submission" date="2023-07" db="EMBL/GenBank/DDBJ databases">
        <title>Sorghum-associated microbial communities from plants grown in Nebraska, USA.</title>
        <authorList>
            <person name="Schachtman D."/>
        </authorList>
    </citation>
    <scope>NUCLEOTIDE SEQUENCE [LARGE SCALE GENOMIC DNA]</scope>
    <source>
        <strain evidence="4 5">4272</strain>
    </source>
</reference>
<evidence type="ECO:0000313" key="5">
    <source>
        <dbReference type="Proteomes" id="UP001251217"/>
    </source>
</evidence>
<dbReference type="InterPro" id="IPR003399">
    <property type="entry name" value="Mce/MlaD"/>
</dbReference>
<dbReference type="InterPro" id="IPR052336">
    <property type="entry name" value="MlaD_Phospholipid_Transporter"/>
</dbReference>
<dbReference type="RefSeq" id="WP_310407599.1">
    <property type="nucleotide sequence ID" value="NZ_JAVDWW010000013.1"/>
</dbReference>
<feature type="domain" description="Mce/MlaD" evidence="3">
    <location>
        <begin position="61"/>
        <end position="134"/>
    </location>
</feature>
<evidence type="ECO:0000313" key="4">
    <source>
        <dbReference type="EMBL" id="MDR7172613.1"/>
    </source>
</evidence>
<evidence type="ECO:0000259" key="3">
    <source>
        <dbReference type="Pfam" id="PF02470"/>
    </source>
</evidence>
<gene>
    <name evidence="4" type="ORF">J2W56_006378</name>
</gene>
<comment type="caution">
    <text evidence="4">The sequence shown here is derived from an EMBL/GenBank/DDBJ whole genome shotgun (WGS) entry which is preliminary data.</text>
</comment>
<protein>
    <submittedName>
        <fullName evidence="4">Phospholipid/cholesterol/gamma-HCH transport system substrate-binding protein</fullName>
    </submittedName>
</protein>
<accession>A0ABU1XPY3</accession>
<organism evidence="4 5">
    <name type="scientific">Nocardia kruczakiae</name>
    <dbReference type="NCBI Taxonomy" id="261477"/>
    <lineage>
        <taxon>Bacteria</taxon>
        <taxon>Bacillati</taxon>
        <taxon>Actinomycetota</taxon>
        <taxon>Actinomycetes</taxon>
        <taxon>Mycobacteriales</taxon>
        <taxon>Nocardiaceae</taxon>
        <taxon>Nocardia</taxon>
    </lineage>
</organism>
<evidence type="ECO:0000256" key="1">
    <source>
        <dbReference type="SAM" id="MobiDB-lite"/>
    </source>
</evidence>
<dbReference type="Pfam" id="PF02470">
    <property type="entry name" value="MlaD"/>
    <property type="match status" value="1"/>
</dbReference>
<sequence length="349" mass="36210">MIALRTADPRPGAAARSPGIRLGAEHASPRTQTVWALLTVVVVTVVLATLGVLYLRPPGYVTHTVLLPEAGGLHGGEGVRVAGIPVGRVLSLRLRDDDVEVEFSVKSSVRLGDATGADVRMLTPVGGLYIALTPAGAGSLHGAIPAARTHLPFAVADIVAQSHSVTERVDLGALRADMSGAAAALSGAPDSIRRSVTDLGKVVELLAAQKQQIEQLLGISDEYLAAVGNDRAMLIEVLHAYALLGPQIVAVREKVRTFADATATIVATLFDFLAGPYAAKVEPLLPPLEQTRDDAGRLLAWTDQVTGELTDTLTALGRLAGPDGKALLDQSGLTVAPPDVCLPVPGKAC</sequence>
<keyword evidence="2" id="KW-1133">Transmembrane helix</keyword>
<dbReference type="Proteomes" id="UP001251217">
    <property type="component" value="Unassembled WGS sequence"/>
</dbReference>
<dbReference type="PANTHER" id="PTHR33371">
    <property type="entry name" value="INTERMEMBRANE PHOSPHOLIPID TRANSPORT SYSTEM BINDING PROTEIN MLAD-RELATED"/>
    <property type="match status" value="1"/>
</dbReference>
<feature type="transmembrane region" description="Helical" evidence="2">
    <location>
        <begin position="34"/>
        <end position="55"/>
    </location>
</feature>
<dbReference type="PANTHER" id="PTHR33371:SF16">
    <property type="entry name" value="MCE-FAMILY PROTEIN MCE3F"/>
    <property type="match status" value="1"/>
</dbReference>
<evidence type="ECO:0000256" key="2">
    <source>
        <dbReference type="SAM" id="Phobius"/>
    </source>
</evidence>
<keyword evidence="5" id="KW-1185">Reference proteome</keyword>
<name>A0ABU1XPY3_9NOCA</name>